<dbReference type="PANTHER" id="PTHR47199">
    <property type="entry name" value="PHOTOSYSTEM II STABILITY/ASSEMBLY FACTOR HCF136, CHLOROPLASTIC"/>
    <property type="match status" value="1"/>
</dbReference>
<keyword evidence="6" id="KW-1185">Reference proteome</keyword>
<keyword evidence="1" id="KW-0602">Photosynthesis</keyword>
<evidence type="ECO:0000313" key="6">
    <source>
        <dbReference type="Proteomes" id="UP000295293"/>
    </source>
</evidence>
<dbReference type="GO" id="GO:0015979">
    <property type="term" value="P:photosynthesis"/>
    <property type="evidence" value="ECO:0007669"/>
    <property type="project" value="UniProtKB-KW"/>
</dbReference>
<dbReference type="Proteomes" id="UP000295293">
    <property type="component" value="Unassembled WGS sequence"/>
</dbReference>
<dbReference type="InterPro" id="IPR015943">
    <property type="entry name" value="WD40/YVTN_repeat-like_dom_sf"/>
</dbReference>
<evidence type="ECO:0000313" key="5">
    <source>
        <dbReference type="EMBL" id="TDR38967.1"/>
    </source>
</evidence>
<sequence>MGRLGRTGVMSWRRLLLASALLSSMAVAQESAAPAAAAAPAAVAGASAGSAAAPAVAWPEPVGSKAEIMPLVTQSLLLDLVESGNRAIAVGERGAIVISDDRSNWRQVADVPTRATLTAVSAVGNAVWAVGRDGVILASSDAGEHWQVQRKDPWQPPGADAGPSDARHGAPLLDVLFLDERHGFAVGAYSLFLETSDGGATWGERKILAEAAPAAAAAGGSGKWTFSREELKIEDESEPHFNAIARTSDGSLLIAGERGSLLRSRDNGANWQRLKLPYDGSMFGAIGFEGQRVIVFGLRGHAFETDDLGDNWKELATDTELSLLGGTKLANGGVALVGANGLVLLRRSAGEPLRAGAIDPAGALAAILGIEGGGAFLVAGENGIARYQPR</sequence>
<evidence type="ECO:0000256" key="3">
    <source>
        <dbReference type="SAM" id="SignalP"/>
    </source>
</evidence>
<reference evidence="5 6" key="1">
    <citation type="submission" date="2019-03" db="EMBL/GenBank/DDBJ databases">
        <title>Genomic Encyclopedia of Type Strains, Phase IV (KMG-IV): sequencing the most valuable type-strain genomes for metagenomic binning, comparative biology and taxonomic classification.</title>
        <authorList>
            <person name="Goeker M."/>
        </authorList>
    </citation>
    <scope>NUCLEOTIDE SEQUENCE [LARGE SCALE GENOMIC DNA]</scope>
    <source>
        <strain evidence="5 6">DSM 21667</strain>
    </source>
</reference>
<keyword evidence="2" id="KW-0604">Photosystem II</keyword>
<comment type="caution">
    <text evidence="5">The sequence shown here is derived from an EMBL/GenBank/DDBJ whole genome shotgun (WGS) entry which is preliminary data.</text>
</comment>
<feature type="chain" id="PRO_5020352528" evidence="3">
    <location>
        <begin position="29"/>
        <end position="390"/>
    </location>
</feature>
<proteinExistence type="predicted"/>
<feature type="signal peptide" evidence="3">
    <location>
        <begin position="1"/>
        <end position="28"/>
    </location>
</feature>
<evidence type="ECO:0000256" key="1">
    <source>
        <dbReference type="ARBA" id="ARBA00022531"/>
    </source>
</evidence>
<dbReference type="EMBL" id="SNZH01000018">
    <property type="protein sequence ID" value="TDR38967.1"/>
    <property type="molecule type" value="Genomic_DNA"/>
</dbReference>
<protein>
    <submittedName>
        <fullName evidence="5">Photosystem II stability/assembly factor-like uncharacterized protein</fullName>
    </submittedName>
</protein>
<evidence type="ECO:0000256" key="2">
    <source>
        <dbReference type="ARBA" id="ARBA00023276"/>
    </source>
</evidence>
<dbReference type="AlphaFoldDB" id="A0A4R6YNJ0"/>
<organism evidence="5 6">
    <name type="scientific">Tahibacter aquaticus</name>
    <dbReference type="NCBI Taxonomy" id="520092"/>
    <lineage>
        <taxon>Bacteria</taxon>
        <taxon>Pseudomonadati</taxon>
        <taxon>Pseudomonadota</taxon>
        <taxon>Gammaproteobacteria</taxon>
        <taxon>Lysobacterales</taxon>
        <taxon>Rhodanobacteraceae</taxon>
        <taxon>Tahibacter</taxon>
    </lineage>
</organism>
<dbReference type="GO" id="GO:0009523">
    <property type="term" value="C:photosystem II"/>
    <property type="evidence" value="ECO:0007669"/>
    <property type="project" value="UniProtKB-KW"/>
</dbReference>
<keyword evidence="3" id="KW-0732">Signal</keyword>
<accession>A0A4R6YNJ0</accession>
<feature type="domain" description="Photosynthesis system II assembly factor Ycf48/Hcf136-like" evidence="4">
    <location>
        <begin position="172"/>
        <end position="210"/>
    </location>
</feature>
<dbReference type="InterPro" id="IPR036278">
    <property type="entry name" value="Sialidase_sf"/>
</dbReference>
<feature type="domain" description="Photosynthesis system II assembly factor Ycf48/Hcf136-like" evidence="4">
    <location>
        <begin position="222"/>
        <end position="325"/>
    </location>
</feature>
<dbReference type="InterPro" id="IPR028203">
    <property type="entry name" value="PSII_CF48-like_dom"/>
</dbReference>
<dbReference type="OrthoDB" id="9813892at2"/>
<evidence type="ECO:0000259" key="4">
    <source>
        <dbReference type="Pfam" id="PF14870"/>
    </source>
</evidence>
<dbReference type="PANTHER" id="PTHR47199:SF2">
    <property type="entry name" value="PHOTOSYSTEM II STABILITY_ASSEMBLY FACTOR HCF136, CHLOROPLASTIC"/>
    <property type="match status" value="1"/>
</dbReference>
<dbReference type="Gene3D" id="2.130.10.10">
    <property type="entry name" value="YVTN repeat-like/Quinoprotein amine dehydrogenase"/>
    <property type="match status" value="2"/>
</dbReference>
<name>A0A4R6YNJ0_9GAMM</name>
<dbReference type="SUPFAM" id="SSF50939">
    <property type="entry name" value="Sialidases"/>
    <property type="match status" value="1"/>
</dbReference>
<gene>
    <name evidence="5" type="ORF">DFR29_118110</name>
</gene>
<dbReference type="Pfam" id="PF14870">
    <property type="entry name" value="PSII_BNR"/>
    <property type="match status" value="2"/>
</dbReference>